<evidence type="ECO:0000313" key="2">
    <source>
        <dbReference type="EMBL" id="MBS7812023.1"/>
    </source>
</evidence>
<evidence type="ECO:0000313" key="3">
    <source>
        <dbReference type="Proteomes" id="UP000766336"/>
    </source>
</evidence>
<dbReference type="InterPro" id="IPR016181">
    <property type="entry name" value="Acyl_CoA_acyltransferase"/>
</dbReference>
<dbReference type="Pfam" id="PF13480">
    <property type="entry name" value="Acetyltransf_6"/>
    <property type="match status" value="1"/>
</dbReference>
<name>A0ABS5QEV8_9PROT</name>
<reference evidence="2 3" key="1">
    <citation type="submission" date="2021-05" db="EMBL/GenBank/DDBJ databases">
        <title>Roseococcus sp. XZZS9, whole genome shotgun sequencing project.</title>
        <authorList>
            <person name="Zhao G."/>
            <person name="Shen L."/>
        </authorList>
    </citation>
    <scope>NUCLEOTIDE SEQUENCE [LARGE SCALE GENOMIC DNA]</scope>
    <source>
        <strain evidence="2 3">XZZS9</strain>
    </source>
</reference>
<organism evidence="2 3">
    <name type="scientific">Roseococcus pinisoli</name>
    <dbReference type="NCBI Taxonomy" id="2835040"/>
    <lineage>
        <taxon>Bacteria</taxon>
        <taxon>Pseudomonadati</taxon>
        <taxon>Pseudomonadota</taxon>
        <taxon>Alphaproteobacteria</taxon>
        <taxon>Acetobacterales</taxon>
        <taxon>Roseomonadaceae</taxon>
        <taxon>Roseococcus</taxon>
    </lineage>
</organism>
<dbReference type="EMBL" id="JAHCDA010000002">
    <property type="protein sequence ID" value="MBS7812023.1"/>
    <property type="molecule type" value="Genomic_DNA"/>
</dbReference>
<proteinExistence type="predicted"/>
<dbReference type="SUPFAM" id="SSF55729">
    <property type="entry name" value="Acyl-CoA N-acyltransferases (Nat)"/>
    <property type="match status" value="1"/>
</dbReference>
<gene>
    <name evidence="2" type="ORF">KHU32_13815</name>
</gene>
<accession>A0ABS5QEV8</accession>
<feature type="domain" description="BioF2-like acetyltransferase" evidence="1">
    <location>
        <begin position="154"/>
        <end position="293"/>
    </location>
</feature>
<dbReference type="RefSeq" id="WP_213670660.1">
    <property type="nucleotide sequence ID" value="NZ_JAHCDA010000002.1"/>
</dbReference>
<sequence length="332" mass="35706">MPDWAEPFLAPVDGGDIFASRLWYDATLAQALPRNAAAELAVIGDGAALVPLRRGPGPLGSLTTPYTLEWRPLPASGEEATVHGAGRGFGAWLRGRPPLRLEAMDPAAPGLEAFLEGVAEAGISVLAYRHFGNWHEPLAADTGWASYLADRPSELRNTIQRKLRRAARDFRFELLDAPGTALGTGIAAYEEVRAASWKPPEPSPGFDAVLMRAAAGQGVLRLGLLREPDGRAVAAQYWLVSGGRAWVLKLCHVEAARGASPGTALTALMIRSLIERDGVRELDFGRGDDAYKRLWASRRRQRMGAVLAHAWHPAGLAAVARHRLSTLLGRGA</sequence>
<keyword evidence="3" id="KW-1185">Reference proteome</keyword>
<dbReference type="Gene3D" id="3.40.630.30">
    <property type="match status" value="1"/>
</dbReference>
<protein>
    <submittedName>
        <fullName evidence="2">GNAT family N-acetyltransferase</fullName>
    </submittedName>
</protein>
<evidence type="ECO:0000259" key="1">
    <source>
        <dbReference type="Pfam" id="PF13480"/>
    </source>
</evidence>
<comment type="caution">
    <text evidence="2">The sequence shown here is derived from an EMBL/GenBank/DDBJ whole genome shotgun (WGS) entry which is preliminary data.</text>
</comment>
<dbReference type="Proteomes" id="UP000766336">
    <property type="component" value="Unassembled WGS sequence"/>
</dbReference>
<dbReference type="InterPro" id="IPR038740">
    <property type="entry name" value="BioF2-like_GNAT_dom"/>
</dbReference>